<keyword evidence="2 10" id="KW-0813">Transport</keyword>
<dbReference type="InterPro" id="IPR003369">
    <property type="entry name" value="TatA/B/E"/>
</dbReference>
<evidence type="ECO:0000256" key="5">
    <source>
        <dbReference type="ARBA" id="ARBA00022692"/>
    </source>
</evidence>
<name>A0A066TIL7_9NEIS</name>
<evidence type="ECO:0000256" key="3">
    <source>
        <dbReference type="ARBA" id="ARBA00022475"/>
    </source>
</evidence>
<dbReference type="InterPro" id="IPR018448">
    <property type="entry name" value="TatB"/>
</dbReference>
<organism evidence="11 12">
    <name type="scientific">Snodgrassella communis</name>
    <dbReference type="NCBI Taxonomy" id="2946699"/>
    <lineage>
        <taxon>Bacteria</taxon>
        <taxon>Pseudomonadati</taxon>
        <taxon>Pseudomonadota</taxon>
        <taxon>Betaproteobacteria</taxon>
        <taxon>Neisseriales</taxon>
        <taxon>Neisseriaceae</taxon>
        <taxon>Snodgrassella</taxon>
    </lineage>
</organism>
<evidence type="ECO:0000313" key="12">
    <source>
        <dbReference type="Proteomes" id="UP000027170"/>
    </source>
</evidence>
<dbReference type="PANTHER" id="PTHR33162">
    <property type="entry name" value="SEC-INDEPENDENT PROTEIN TRANSLOCASE PROTEIN TATA, CHLOROPLASTIC"/>
    <property type="match status" value="1"/>
</dbReference>
<dbReference type="Gene3D" id="1.20.5.3310">
    <property type="match status" value="1"/>
</dbReference>
<keyword evidence="4" id="KW-0997">Cell inner membrane</keyword>
<evidence type="ECO:0000256" key="6">
    <source>
        <dbReference type="ARBA" id="ARBA00022927"/>
    </source>
</evidence>
<evidence type="ECO:0000256" key="4">
    <source>
        <dbReference type="ARBA" id="ARBA00022519"/>
    </source>
</evidence>
<gene>
    <name evidence="10" type="primary">tatB</name>
    <name evidence="11" type="ORF">SALWKB29_0091</name>
</gene>
<dbReference type="NCBIfam" id="TIGR01410">
    <property type="entry name" value="tatB"/>
    <property type="match status" value="1"/>
</dbReference>
<dbReference type="PANTHER" id="PTHR33162:SF1">
    <property type="entry name" value="SEC-INDEPENDENT PROTEIN TRANSLOCASE PROTEIN TATA, CHLOROPLASTIC"/>
    <property type="match status" value="1"/>
</dbReference>
<evidence type="ECO:0000256" key="7">
    <source>
        <dbReference type="ARBA" id="ARBA00022989"/>
    </source>
</evidence>
<dbReference type="AlphaFoldDB" id="A0A066TIL7"/>
<comment type="subunit">
    <text evidence="10">The Tat system comprises two distinct complexes: a TatABC complex, containing multiple copies of TatA, TatB and TatC subunits, and a separate TatA complex, containing only TatA subunits. Substrates initially bind to the TatABC complex, which probably triggers association of the separate TatA complex to form the active translocon.</text>
</comment>
<dbReference type="Proteomes" id="UP000027170">
    <property type="component" value="Unassembled WGS sequence"/>
</dbReference>
<dbReference type="OrthoDB" id="9816005at2"/>
<evidence type="ECO:0000256" key="2">
    <source>
        <dbReference type="ARBA" id="ARBA00022448"/>
    </source>
</evidence>
<evidence type="ECO:0000256" key="8">
    <source>
        <dbReference type="ARBA" id="ARBA00023010"/>
    </source>
</evidence>
<dbReference type="Pfam" id="PF02416">
    <property type="entry name" value="TatA_B_E"/>
    <property type="match status" value="1"/>
</dbReference>
<keyword evidence="7 10" id="KW-1133">Transmembrane helix</keyword>
<evidence type="ECO:0000256" key="9">
    <source>
        <dbReference type="ARBA" id="ARBA00023136"/>
    </source>
</evidence>
<dbReference type="GO" id="GO:0043953">
    <property type="term" value="P:protein transport by the Tat complex"/>
    <property type="evidence" value="ECO:0007669"/>
    <property type="project" value="UniProtKB-UniRule"/>
</dbReference>
<sequence length="158" mass="17814">MFGLGFGEILLIAVVALVVLGPERLPKVARSAGLWVGRIQNFINNVKTELSQQAGVAEFRQARDSIEATARALEYDVNSNVRSIRGEVDALRRQLAKDESHVEADSMSVLSEPLPDYCPPVAEAPLLHRVSLRRQALQRRRDMRPRRSISPKLRIRRH</sequence>
<keyword evidence="8 10" id="KW-0811">Translocation</keyword>
<proteinExistence type="inferred from homology"/>
<dbReference type="GO" id="GO:0033281">
    <property type="term" value="C:TAT protein transport complex"/>
    <property type="evidence" value="ECO:0007669"/>
    <property type="project" value="UniProtKB-UniRule"/>
</dbReference>
<dbReference type="RefSeq" id="WP_037404939.1">
    <property type="nucleotide sequence ID" value="NZ_JFZV01000001.1"/>
</dbReference>
<dbReference type="EMBL" id="JFZV01000001">
    <property type="protein sequence ID" value="KDN15672.1"/>
    <property type="molecule type" value="Genomic_DNA"/>
</dbReference>
<dbReference type="GO" id="GO:0008320">
    <property type="term" value="F:protein transmembrane transporter activity"/>
    <property type="evidence" value="ECO:0007669"/>
    <property type="project" value="UniProtKB-UniRule"/>
</dbReference>
<accession>A0A066TIL7</accession>
<comment type="caution">
    <text evidence="11">The sequence shown here is derived from an EMBL/GenBank/DDBJ whole genome shotgun (WGS) entry which is preliminary data.</text>
</comment>
<keyword evidence="9 10" id="KW-0472">Membrane</keyword>
<keyword evidence="6 10" id="KW-0653">Protein transport</keyword>
<dbReference type="HAMAP" id="MF_00237">
    <property type="entry name" value="TatB"/>
    <property type="match status" value="1"/>
</dbReference>
<keyword evidence="5 10" id="KW-0812">Transmembrane</keyword>
<evidence type="ECO:0000313" key="11">
    <source>
        <dbReference type="EMBL" id="KDN15672.1"/>
    </source>
</evidence>
<comment type="similarity">
    <text evidence="10">Belongs to the TatB family.</text>
</comment>
<comment type="function">
    <text evidence="10">Part of the twin-arginine translocation (Tat) system that transports large folded proteins containing a characteristic twin-arginine motif in their signal peptide across membranes. Together with TatC, TatB is part of a receptor directly interacting with Tat signal peptides. TatB may form an oligomeric binding site that transiently accommodates folded Tat precursor proteins before their translocation.</text>
</comment>
<protein>
    <recommendedName>
        <fullName evidence="10">Sec-independent protein translocase protein TatB</fullName>
    </recommendedName>
</protein>
<keyword evidence="12" id="KW-1185">Reference proteome</keyword>
<evidence type="ECO:0000256" key="10">
    <source>
        <dbReference type="HAMAP-Rule" id="MF_00237"/>
    </source>
</evidence>
<keyword evidence="3 10" id="KW-1003">Cell membrane</keyword>
<comment type="subcellular location">
    <subcellularLocation>
        <location evidence="10">Cell membrane</location>
        <topology evidence="10">Single-pass membrane protein</topology>
    </subcellularLocation>
    <subcellularLocation>
        <location evidence="1">Membrane</location>
        <topology evidence="1">Single-pass membrane protein</topology>
    </subcellularLocation>
</comment>
<dbReference type="eggNOG" id="COG1826">
    <property type="taxonomic scope" value="Bacteria"/>
</dbReference>
<reference evidence="11 12" key="1">
    <citation type="submission" date="2014-03" db="EMBL/GenBank/DDBJ databases">
        <title>The genomes of two eusocial bee gut symbionts.</title>
        <authorList>
            <person name="Kwong W.K."/>
            <person name="Engel P."/>
            <person name="Koch H."/>
            <person name="Moran N.A."/>
        </authorList>
    </citation>
    <scope>NUCLEOTIDE SEQUENCE [LARGE SCALE GENOMIC DNA]</scope>
    <source>
        <strain evidence="12">wkB29</strain>
    </source>
</reference>
<evidence type="ECO:0000256" key="1">
    <source>
        <dbReference type="ARBA" id="ARBA00004167"/>
    </source>
</evidence>
<dbReference type="PRINTS" id="PR01506">
    <property type="entry name" value="TATBPROTEIN"/>
</dbReference>